<protein>
    <submittedName>
        <fullName evidence="6">Kynurenine 3-monooxygenase</fullName>
    </submittedName>
</protein>
<evidence type="ECO:0000256" key="4">
    <source>
        <dbReference type="ARBA" id="ARBA00023002"/>
    </source>
</evidence>
<keyword evidence="7" id="KW-1185">Reference proteome</keyword>
<evidence type="ECO:0000256" key="2">
    <source>
        <dbReference type="ARBA" id="ARBA00022630"/>
    </source>
</evidence>
<reference evidence="6" key="1">
    <citation type="submission" date="2021-02" db="EMBL/GenBank/DDBJ databases">
        <title>First Annotated Genome of the Yellow-green Alga Tribonema minus.</title>
        <authorList>
            <person name="Mahan K.M."/>
        </authorList>
    </citation>
    <scope>NUCLEOTIDE SEQUENCE</scope>
    <source>
        <strain evidence="6">UTEX B ZZ1240</strain>
    </source>
</reference>
<evidence type="ECO:0000256" key="1">
    <source>
        <dbReference type="ARBA" id="ARBA00001974"/>
    </source>
</evidence>
<dbReference type="GO" id="GO:0070189">
    <property type="term" value="P:kynurenine metabolic process"/>
    <property type="evidence" value="ECO:0007669"/>
    <property type="project" value="TreeGrafter"/>
</dbReference>
<dbReference type="EMBL" id="JAFCMP010000135">
    <property type="protein sequence ID" value="KAG5185345.1"/>
    <property type="molecule type" value="Genomic_DNA"/>
</dbReference>
<dbReference type="OrthoDB" id="10053569at2759"/>
<dbReference type="PANTHER" id="PTHR46028:SF2">
    <property type="entry name" value="KYNURENINE 3-MONOOXYGENASE"/>
    <property type="match status" value="1"/>
</dbReference>
<evidence type="ECO:0000256" key="3">
    <source>
        <dbReference type="ARBA" id="ARBA00022827"/>
    </source>
</evidence>
<dbReference type="InterPro" id="IPR036188">
    <property type="entry name" value="FAD/NAD-bd_sf"/>
</dbReference>
<feature type="region of interest" description="Disordered" evidence="5">
    <location>
        <begin position="183"/>
        <end position="209"/>
    </location>
</feature>
<gene>
    <name evidence="6" type="ORF">JKP88DRAFT_312652</name>
</gene>
<evidence type="ECO:0000256" key="5">
    <source>
        <dbReference type="SAM" id="MobiDB-lite"/>
    </source>
</evidence>
<keyword evidence="2" id="KW-0285">Flavoprotein</keyword>
<feature type="compositionally biased region" description="Polar residues" evidence="5">
    <location>
        <begin position="186"/>
        <end position="200"/>
    </location>
</feature>
<dbReference type="AlphaFoldDB" id="A0A835Z5E3"/>
<organism evidence="6 7">
    <name type="scientific">Tribonema minus</name>
    <dbReference type="NCBI Taxonomy" id="303371"/>
    <lineage>
        <taxon>Eukaryota</taxon>
        <taxon>Sar</taxon>
        <taxon>Stramenopiles</taxon>
        <taxon>Ochrophyta</taxon>
        <taxon>PX clade</taxon>
        <taxon>Xanthophyceae</taxon>
        <taxon>Tribonematales</taxon>
        <taxon>Tribonemataceae</taxon>
        <taxon>Tribonema</taxon>
    </lineage>
</organism>
<sequence>MLARRGYKNISVYERLSQPPKPDSQEWGDPNRSYMLGIGGHGQVSLHTTRLSYMLGIGGRGQVSLARLGAFGRVMAYCASAVGRMDWSPKSPDAVIRDFSERKYKTRTIARDRLVAALLEEYKTRTIARDRLIAALLKYKTRTIARDRLVAALLEEVQARHADAVDVAFDVDCAAVAWGPSVTAPKGSSEQQGDGSNAQQGRPVRLSMVPGPAAPSNVAPFELEADLVVGADGVRSAVRAAMEADPAAVKAASGKALRAVRFPNTNERVYKTIPLRVPDDWRTDLNYSYLSKEGVTLEALPNLECALVGVVLYRPGNEAVESIKTKEQARDFFDKAFPALAGFISDEDTQRFVEKPVSKLPSSRHSGPDMQRFVEKPVSKLPSFSYCGPVLHMGAAGVLLGDTIKTVKPYFGMGVNSAFEDICVLDDCLNDTGDNLQEALPLFSKRRAASAKALVELSRQFDSEGIKQAVLFIGPIILDGIFSKAFPRAFKPNTIQLLQIPEAGSFVQVRRRKRLDRVLQLGIIAGALRLALAAARLALRLTL</sequence>
<proteinExistence type="predicted"/>
<keyword evidence="3" id="KW-0274">FAD</keyword>
<dbReference type="SUPFAM" id="SSF51905">
    <property type="entry name" value="FAD/NAD(P)-binding domain"/>
    <property type="match status" value="1"/>
</dbReference>
<comment type="cofactor">
    <cofactor evidence="1">
        <name>FAD</name>
        <dbReference type="ChEBI" id="CHEBI:57692"/>
    </cofactor>
</comment>
<dbReference type="Gene3D" id="3.50.50.60">
    <property type="entry name" value="FAD/NAD(P)-binding domain"/>
    <property type="match status" value="1"/>
</dbReference>
<evidence type="ECO:0000313" key="6">
    <source>
        <dbReference type="EMBL" id="KAG5185345.1"/>
    </source>
</evidence>
<evidence type="ECO:0000313" key="7">
    <source>
        <dbReference type="Proteomes" id="UP000664859"/>
    </source>
</evidence>
<keyword evidence="6" id="KW-0503">Monooxygenase</keyword>
<dbReference type="PANTHER" id="PTHR46028">
    <property type="entry name" value="KYNURENINE 3-MONOOXYGENASE"/>
    <property type="match status" value="1"/>
</dbReference>
<dbReference type="Proteomes" id="UP000664859">
    <property type="component" value="Unassembled WGS sequence"/>
</dbReference>
<name>A0A835Z5E3_9STRA</name>
<keyword evidence="4" id="KW-0560">Oxidoreductase</keyword>
<dbReference type="GO" id="GO:0004502">
    <property type="term" value="F:kynurenine 3-monooxygenase activity"/>
    <property type="evidence" value="ECO:0007669"/>
    <property type="project" value="TreeGrafter"/>
</dbReference>
<comment type="caution">
    <text evidence="6">The sequence shown here is derived from an EMBL/GenBank/DDBJ whole genome shotgun (WGS) entry which is preliminary data.</text>
</comment>
<accession>A0A835Z5E3</accession>